<evidence type="ECO:0000313" key="4">
    <source>
        <dbReference type="EMBL" id="KAI7804267.1"/>
    </source>
</evidence>
<feature type="domain" description="Ig-like" evidence="3">
    <location>
        <begin position="163"/>
        <end position="265"/>
    </location>
</feature>
<dbReference type="InterPro" id="IPR013106">
    <property type="entry name" value="Ig_V-set"/>
</dbReference>
<comment type="caution">
    <text evidence="4">The sequence shown here is derived from an EMBL/GenBank/DDBJ whole genome shotgun (WGS) entry which is preliminary data.</text>
</comment>
<sequence>MKNIICYKFPLFWKPRANMKPAFVFLIVFFHWTSGLNEIMQSPTIMLPLTENASLSCNHTKGATYNRMYWFRQHNGKAMELIVYTSSFGTQEFGNVTEKKYSVLHEAPDKGFLTVHNLESRDGAMYLCAVSEHSAAEMYPQSLFNMIRVMVAVIAAVFWQTEPVFSSEGAVNQVPHDLLLSNGTLQIKCNHNSNEYVTILWYQQLGALDLKLIGYIYYKAATIENAYDELFEISGNGEKESFLISRKLMQAQDNGLYFCAARTQY</sequence>
<evidence type="ECO:0000256" key="2">
    <source>
        <dbReference type="ARBA" id="ARBA00022859"/>
    </source>
</evidence>
<dbReference type="Gene3D" id="2.60.40.10">
    <property type="entry name" value="Immunoglobulins"/>
    <property type="match status" value="2"/>
</dbReference>
<organism evidence="4 5">
    <name type="scientific">Triplophysa rosa</name>
    <name type="common">Cave loach</name>
    <dbReference type="NCBI Taxonomy" id="992332"/>
    <lineage>
        <taxon>Eukaryota</taxon>
        <taxon>Metazoa</taxon>
        <taxon>Chordata</taxon>
        <taxon>Craniata</taxon>
        <taxon>Vertebrata</taxon>
        <taxon>Euteleostomi</taxon>
        <taxon>Actinopterygii</taxon>
        <taxon>Neopterygii</taxon>
        <taxon>Teleostei</taxon>
        <taxon>Ostariophysi</taxon>
        <taxon>Cypriniformes</taxon>
        <taxon>Nemacheilidae</taxon>
        <taxon>Triplophysa</taxon>
    </lineage>
</organism>
<dbReference type="SUPFAM" id="SSF48726">
    <property type="entry name" value="Immunoglobulin"/>
    <property type="match status" value="2"/>
</dbReference>
<dbReference type="PROSITE" id="PS50835">
    <property type="entry name" value="IG_LIKE"/>
    <property type="match status" value="2"/>
</dbReference>
<accession>A0A9W7TVC1</accession>
<dbReference type="Proteomes" id="UP001059041">
    <property type="component" value="Linkage Group LG10"/>
</dbReference>
<keyword evidence="5" id="KW-1185">Reference proteome</keyword>
<dbReference type="GO" id="GO:0002376">
    <property type="term" value="P:immune system process"/>
    <property type="evidence" value="ECO:0007669"/>
    <property type="project" value="UniProtKB-KW"/>
</dbReference>
<dbReference type="InterPro" id="IPR050413">
    <property type="entry name" value="TCR_beta_variable"/>
</dbReference>
<proteinExistence type="predicted"/>
<dbReference type="SMART" id="SM00406">
    <property type="entry name" value="IGv"/>
    <property type="match status" value="2"/>
</dbReference>
<keyword evidence="2" id="KW-0391">Immunity</keyword>
<gene>
    <name evidence="4" type="ORF">IRJ41_004235</name>
</gene>
<dbReference type="InterPro" id="IPR007110">
    <property type="entry name" value="Ig-like_dom"/>
</dbReference>
<reference evidence="4" key="1">
    <citation type="submission" date="2021-02" db="EMBL/GenBank/DDBJ databases">
        <title>Comparative genomics reveals that relaxation of natural selection precedes convergent phenotypic evolution of cavefish.</title>
        <authorList>
            <person name="Peng Z."/>
        </authorList>
    </citation>
    <scope>NUCLEOTIDE SEQUENCE</scope>
    <source>
        <tissue evidence="4">Muscle</tissue>
    </source>
</reference>
<evidence type="ECO:0000313" key="5">
    <source>
        <dbReference type="Proteomes" id="UP001059041"/>
    </source>
</evidence>
<protein>
    <recommendedName>
        <fullName evidence="3">Ig-like domain-containing protein</fullName>
    </recommendedName>
</protein>
<dbReference type="CDD" id="cd00099">
    <property type="entry name" value="IgV"/>
    <property type="match status" value="1"/>
</dbReference>
<evidence type="ECO:0000259" key="3">
    <source>
        <dbReference type="PROSITE" id="PS50835"/>
    </source>
</evidence>
<dbReference type="GO" id="GO:0007166">
    <property type="term" value="P:cell surface receptor signaling pathway"/>
    <property type="evidence" value="ECO:0007669"/>
    <property type="project" value="TreeGrafter"/>
</dbReference>
<dbReference type="PANTHER" id="PTHR23268">
    <property type="entry name" value="T-CELL RECEPTOR BETA CHAIN"/>
    <property type="match status" value="1"/>
</dbReference>
<dbReference type="InterPro" id="IPR013783">
    <property type="entry name" value="Ig-like_fold"/>
</dbReference>
<feature type="domain" description="Ig-like" evidence="3">
    <location>
        <begin position="21"/>
        <end position="144"/>
    </location>
</feature>
<evidence type="ECO:0000256" key="1">
    <source>
        <dbReference type="ARBA" id="ARBA00022729"/>
    </source>
</evidence>
<keyword evidence="1" id="KW-0732">Signal</keyword>
<dbReference type="InterPro" id="IPR036179">
    <property type="entry name" value="Ig-like_dom_sf"/>
</dbReference>
<dbReference type="EMBL" id="JAFHDT010000010">
    <property type="protein sequence ID" value="KAI7804267.1"/>
    <property type="molecule type" value="Genomic_DNA"/>
</dbReference>
<name>A0A9W7TVC1_TRIRA</name>
<dbReference type="AlphaFoldDB" id="A0A9W7TVC1"/>
<dbReference type="GO" id="GO:0005886">
    <property type="term" value="C:plasma membrane"/>
    <property type="evidence" value="ECO:0007669"/>
    <property type="project" value="TreeGrafter"/>
</dbReference>
<dbReference type="Pfam" id="PF07686">
    <property type="entry name" value="V-set"/>
    <property type="match status" value="2"/>
</dbReference>
<dbReference type="PANTHER" id="PTHR23268:SF102">
    <property type="entry name" value="IMMUNOGLOBULIN V-SET DOMAIN-CONTAINING PROTEIN"/>
    <property type="match status" value="1"/>
</dbReference>